<dbReference type="CDD" id="cd12148">
    <property type="entry name" value="fungal_TF_MHR"/>
    <property type="match status" value="1"/>
</dbReference>
<dbReference type="AlphaFoldDB" id="A0A9P8IEH9"/>
<dbReference type="GO" id="GO:0008270">
    <property type="term" value="F:zinc ion binding"/>
    <property type="evidence" value="ECO:0007669"/>
    <property type="project" value="InterPro"/>
</dbReference>
<dbReference type="GO" id="GO:0003677">
    <property type="term" value="F:DNA binding"/>
    <property type="evidence" value="ECO:0007669"/>
    <property type="project" value="UniProtKB-KW"/>
</dbReference>
<keyword evidence="3" id="KW-0805">Transcription regulation</keyword>
<dbReference type="InterPro" id="IPR007219">
    <property type="entry name" value="XnlR_reg_dom"/>
</dbReference>
<keyword evidence="4" id="KW-0238">DNA-binding</keyword>
<comment type="caution">
    <text evidence="9">The sequence shown here is derived from an EMBL/GenBank/DDBJ whole genome shotgun (WGS) entry which is preliminary data.</text>
</comment>
<reference evidence="9" key="1">
    <citation type="submission" date="2021-03" db="EMBL/GenBank/DDBJ databases">
        <title>Comparative genomics and phylogenomic investigation of the class Geoglossomycetes provide insights into ecological specialization and systematics.</title>
        <authorList>
            <person name="Melie T."/>
            <person name="Pirro S."/>
            <person name="Miller A.N."/>
            <person name="Quandt A."/>
        </authorList>
    </citation>
    <scope>NUCLEOTIDE SEQUENCE</scope>
    <source>
        <strain evidence="9">GBOQ0MN5Z8</strain>
    </source>
</reference>
<keyword evidence="6" id="KW-0539">Nucleus</keyword>
<feature type="domain" description="Xylanolytic transcriptional activator regulatory" evidence="8">
    <location>
        <begin position="196"/>
        <end position="315"/>
    </location>
</feature>
<keyword evidence="2" id="KW-0862">Zinc</keyword>
<dbReference type="Pfam" id="PF04082">
    <property type="entry name" value="Fungal_trans"/>
    <property type="match status" value="1"/>
</dbReference>
<keyword evidence="5" id="KW-0804">Transcription</keyword>
<evidence type="ECO:0000256" key="7">
    <source>
        <dbReference type="SAM" id="MobiDB-lite"/>
    </source>
</evidence>
<evidence type="ECO:0000256" key="2">
    <source>
        <dbReference type="ARBA" id="ARBA00022833"/>
    </source>
</evidence>
<evidence type="ECO:0000259" key="8">
    <source>
        <dbReference type="Pfam" id="PF04082"/>
    </source>
</evidence>
<dbReference type="InterPro" id="IPR051615">
    <property type="entry name" value="Transcr_Regulatory_Elem"/>
</dbReference>
<keyword evidence="10" id="KW-1185">Reference proteome</keyword>
<feature type="compositionally biased region" description="Basic and acidic residues" evidence="7">
    <location>
        <begin position="8"/>
        <end position="17"/>
    </location>
</feature>
<feature type="region of interest" description="Disordered" evidence="7">
    <location>
        <begin position="1"/>
        <end position="26"/>
    </location>
</feature>
<evidence type="ECO:0000256" key="1">
    <source>
        <dbReference type="ARBA" id="ARBA00022723"/>
    </source>
</evidence>
<dbReference type="EMBL" id="JAGHQL010000022">
    <property type="protein sequence ID" value="KAH0544197.1"/>
    <property type="molecule type" value="Genomic_DNA"/>
</dbReference>
<dbReference type="PANTHER" id="PTHR31313:SF79">
    <property type="entry name" value="C6 FINGER DOMAIN-CONTAINING PROTEIN"/>
    <property type="match status" value="1"/>
</dbReference>
<keyword evidence="1" id="KW-0479">Metal-binding</keyword>
<name>A0A9P8IEH9_9PEZI</name>
<dbReference type="PANTHER" id="PTHR31313">
    <property type="entry name" value="TY1 ENHANCER ACTIVATOR"/>
    <property type="match status" value="1"/>
</dbReference>
<sequence length="749" mass="84081">MLSNQNSELEKSLEFDRSSGSGEDEYQHTSILDQLAVEGKLDSEHLSQVSYDASVAVYQTPPFVSQPHLQHHRIPLQYSSISLSGATIPDVHYSESAVFPTPSPQALSPNDPTELWRTEHYNSTNLSDALGQLAIDETGLAPYIYEQKKTLAETPAFEEFEDYKHTISLTPPGPDLAVRIPPELMPSEEQAIQFFDIFFTDIHPYIPVINKSYFYQQWRTKRVSISPLILEGIFSCAGRMSNDPSQGTKWLYIAGKHEDCFNDVPRLSTIQAMLLILKARESAPKRGYYYRSWMTIVKLVTMAKDLGLHEHYALHQAGKMCGSTTHECVAKTQVWRALFILELMIGGPQGRYDMNVDVETVDCEASDPVQGLDDGESLIYRNFALFAKIIMRIRRMGAVSLESRKRGLKDFAIDPEFVKIDAYLDAWQDELPADMRVTYPAGGSTPWIPSHYAGNLHAYFNLAIIMLRRPQLALSASYGVDGEWKQQMSAAYTAAKRMCRLQEAILEQYGLMGHLCMLRDRELNSDAQDYFTRHMRILERCASQWPMPDMRAQIDALREAFSADTSKPFTLRSSFPHPSLGLHIPNANHAQFQLQVPRTPQENISHPTFSTHPPSPPTSASDIDPKGDSPAVPQSVMLAAGHQQPLVGTVLPLLDAYMWNPSRIFDQWNTAFGQPPPPITQSSGPQMLRYPFTHDVPHHSTGAQEADHPSVTLPCAPAQGPSFVTPTMWQDSVAAVYGESLKRPRDYGH</sequence>
<evidence type="ECO:0000313" key="9">
    <source>
        <dbReference type="EMBL" id="KAH0544197.1"/>
    </source>
</evidence>
<protein>
    <recommendedName>
        <fullName evidence="8">Xylanolytic transcriptional activator regulatory domain-containing protein</fullName>
    </recommendedName>
</protein>
<accession>A0A9P8IEH9</accession>
<dbReference type="OrthoDB" id="2283631at2759"/>
<evidence type="ECO:0000256" key="5">
    <source>
        <dbReference type="ARBA" id="ARBA00023163"/>
    </source>
</evidence>
<evidence type="ECO:0000256" key="3">
    <source>
        <dbReference type="ARBA" id="ARBA00023015"/>
    </source>
</evidence>
<dbReference type="Proteomes" id="UP000698800">
    <property type="component" value="Unassembled WGS sequence"/>
</dbReference>
<evidence type="ECO:0000256" key="6">
    <source>
        <dbReference type="ARBA" id="ARBA00023242"/>
    </source>
</evidence>
<dbReference type="GO" id="GO:0006351">
    <property type="term" value="P:DNA-templated transcription"/>
    <property type="evidence" value="ECO:0007669"/>
    <property type="project" value="InterPro"/>
</dbReference>
<evidence type="ECO:0000313" key="10">
    <source>
        <dbReference type="Proteomes" id="UP000698800"/>
    </source>
</evidence>
<feature type="region of interest" description="Disordered" evidence="7">
    <location>
        <begin position="601"/>
        <end position="633"/>
    </location>
</feature>
<gene>
    <name evidence="9" type="ORF">FGG08_001642</name>
</gene>
<evidence type="ECO:0000256" key="4">
    <source>
        <dbReference type="ARBA" id="ARBA00023125"/>
    </source>
</evidence>
<proteinExistence type="predicted"/>
<organism evidence="9 10">
    <name type="scientific">Glutinoglossum americanum</name>
    <dbReference type="NCBI Taxonomy" id="1670608"/>
    <lineage>
        <taxon>Eukaryota</taxon>
        <taxon>Fungi</taxon>
        <taxon>Dikarya</taxon>
        <taxon>Ascomycota</taxon>
        <taxon>Pezizomycotina</taxon>
        <taxon>Geoglossomycetes</taxon>
        <taxon>Geoglossales</taxon>
        <taxon>Geoglossaceae</taxon>
        <taxon>Glutinoglossum</taxon>
    </lineage>
</organism>